<dbReference type="Proteomes" id="UP000053958">
    <property type="component" value="Unassembled WGS sequence"/>
</dbReference>
<feature type="region of interest" description="Disordered" evidence="1">
    <location>
        <begin position="826"/>
        <end position="860"/>
    </location>
</feature>
<evidence type="ECO:0000256" key="1">
    <source>
        <dbReference type="SAM" id="MobiDB-lite"/>
    </source>
</evidence>
<keyword evidence="3" id="KW-1185">Reference proteome</keyword>
<reference evidence="2 3" key="1">
    <citation type="submission" date="2015-04" db="EMBL/GenBank/DDBJ databases">
        <authorList>
            <person name="Heijne W.H."/>
            <person name="Fedorova N.D."/>
            <person name="Nierman W.C."/>
            <person name="Vollebregt A.W."/>
            <person name="Zhao Z."/>
            <person name="Wu L."/>
            <person name="Kumar M."/>
            <person name="Stam H."/>
            <person name="van den Berg M.A."/>
            <person name="Pel H.J."/>
        </authorList>
    </citation>
    <scope>NUCLEOTIDE SEQUENCE [LARGE SCALE GENOMIC DNA]</scope>
    <source>
        <strain evidence="2 3">CBS 393.64</strain>
    </source>
</reference>
<dbReference type="InterPro" id="IPR036770">
    <property type="entry name" value="Ankyrin_rpt-contain_sf"/>
</dbReference>
<dbReference type="GeneID" id="25313669"/>
<feature type="compositionally biased region" description="Basic residues" evidence="1">
    <location>
        <begin position="409"/>
        <end position="423"/>
    </location>
</feature>
<protein>
    <submittedName>
        <fullName evidence="2">Ankyrin repeat protein</fullName>
    </submittedName>
</protein>
<comment type="caution">
    <text evidence="2">The sequence shown here is derived from an EMBL/GenBank/DDBJ whole genome shotgun (WGS) entry which is preliminary data.</text>
</comment>
<feature type="region of interest" description="Disordered" evidence="1">
    <location>
        <begin position="409"/>
        <end position="464"/>
    </location>
</feature>
<dbReference type="OrthoDB" id="9970124at2759"/>
<dbReference type="AlphaFoldDB" id="A0A0F4Z459"/>
<feature type="compositionally biased region" description="Acidic residues" evidence="1">
    <location>
        <begin position="841"/>
        <end position="856"/>
    </location>
</feature>
<dbReference type="Gene3D" id="1.25.40.20">
    <property type="entry name" value="Ankyrin repeat-containing domain"/>
    <property type="match status" value="1"/>
</dbReference>
<sequence length="930" mass="103944">MDEGRNVCLVFPELIDLAGTDGEQLTRSIISFTADVSLKSSTNRVYFDISIEAEQAIFVETHCLKLGFRSPANPSTPTVRMADPLSATANVAAVIGLIDVVCRAGKEIYGFIAAVKNASKEIKDLQGELQGIEGILLSTRQCCKKRLDRLSTASEDSSALRSITSTLKRIEVEYATLSEIIANTNRTKNGRTRTKTTQRLVGNIAWVMNGEIRRSCERLERYKSQLCVDLLILGSFNDLTLSDKLDAIKGNVFSYDHHTKAGFQSLDRSLKDFTVATNASLQNLSYRLQADINNASQECERSSESIIESQMQIHAKLDLMTEQLMAMGRAVGGDTIAVSYGWENQKEKLQSATLPLMLLKPKLREALLQFMVRNHDRMVLSVEDATWIRSEFEDLLATCHEAAAAATRFPRRAAKSSKQKGRSIARNPELSTSPPSPLSISHNLDGRTNSEAYTSRKTSNRCLQKNTPVGNFSVRLEWEKENSTGQYRVSRLYVLFAPGRGIADSGLFVSLSRAHHGLPQPRICRHISTYAVVDSLSPLFTCVRDNDIVRLRDLLRRRIATPRDRNIDNESILSVSISFFPHFIPIVTLYTSLRRDSIGSEGADPVNCRWDGANAIYDFSNAFWFRHSDYNIPKDTTERLLRAFAAAGCNPDASSLGGSPLHFTVSRSLAGSRIISEDEICALIEMLLRLGTDIEHRNADGLTPLLYNTAVLGWHGYVILRELLKWGANPHAVTDFAENALHLAIAFATWRLPEEESVGEDDDYLVARLIILLQAGCDPSLLDWAGHSPSDFALSSPRTWFQWCLAIEQSGVTAIDTLLEEELDATSLPTTDTEEIKDLPEETDDWETCSSDDDEESAGRGEQFCFDTDHIFFRRDCFFPWSVPPLCRDCGLHCRLEDISRRKRDAWNVFRALRASTGTYQPVDSFNDCL</sequence>
<proteinExistence type="predicted"/>
<feature type="compositionally biased region" description="Polar residues" evidence="1">
    <location>
        <begin position="446"/>
        <end position="464"/>
    </location>
</feature>
<dbReference type="STRING" id="1408163.A0A0F4Z459"/>
<dbReference type="RefSeq" id="XP_013331265.1">
    <property type="nucleotide sequence ID" value="XM_013475811.1"/>
</dbReference>
<evidence type="ECO:0000313" key="2">
    <source>
        <dbReference type="EMBL" id="KKA24653.1"/>
    </source>
</evidence>
<gene>
    <name evidence="2" type="ORF">T310_1318</name>
</gene>
<accession>A0A0F4Z459</accession>
<feature type="compositionally biased region" description="Low complexity" evidence="1">
    <location>
        <begin position="428"/>
        <end position="441"/>
    </location>
</feature>
<evidence type="ECO:0000313" key="3">
    <source>
        <dbReference type="Proteomes" id="UP000053958"/>
    </source>
</evidence>
<organism evidence="2 3">
    <name type="scientific">Rasamsonia emersonii (strain ATCC 16479 / CBS 393.64 / IMI 116815)</name>
    <dbReference type="NCBI Taxonomy" id="1408163"/>
    <lineage>
        <taxon>Eukaryota</taxon>
        <taxon>Fungi</taxon>
        <taxon>Dikarya</taxon>
        <taxon>Ascomycota</taxon>
        <taxon>Pezizomycotina</taxon>
        <taxon>Eurotiomycetes</taxon>
        <taxon>Eurotiomycetidae</taxon>
        <taxon>Eurotiales</taxon>
        <taxon>Trichocomaceae</taxon>
        <taxon>Rasamsonia</taxon>
    </lineage>
</organism>
<dbReference type="SUPFAM" id="SSF48403">
    <property type="entry name" value="Ankyrin repeat"/>
    <property type="match status" value="1"/>
</dbReference>
<dbReference type="EMBL" id="LASV01000054">
    <property type="protein sequence ID" value="KKA24653.1"/>
    <property type="molecule type" value="Genomic_DNA"/>
</dbReference>
<name>A0A0F4Z459_RASE3</name>